<proteinExistence type="predicted"/>
<evidence type="ECO:0000313" key="2">
    <source>
        <dbReference type="Proteomes" id="UP000254424"/>
    </source>
</evidence>
<name>A0A380YKA2_9BACE</name>
<evidence type="ECO:0000313" key="1">
    <source>
        <dbReference type="EMBL" id="SUV29154.1"/>
    </source>
</evidence>
<sequence length="57" mass="6648">MIMFNIGVRNNYLISLYHGKHNIIKMAVPHKNSHFYNIYDYCINFSIASNSGPICRL</sequence>
<organism evidence="1 2">
    <name type="scientific">Bacteroides eggerthii</name>
    <dbReference type="NCBI Taxonomy" id="28111"/>
    <lineage>
        <taxon>Bacteria</taxon>
        <taxon>Pseudomonadati</taxon>
        <taxon>Bacteroidota</taxon>
        <taxon>Bacteroidia</taxon>
        <taxon>Bacteroidales</taxon>
        <taxon>Bacteroidaceae</taxon>
        <taxon>Bacteroides</taxon>
    </lineage>
</organism>
<gene>
    <name evidence="1" type="ORF">NCTC11155_01122</name>
</gene>
<reference evidence="1 2" key="1">
    <citation type="submission" date="2018-06" db="EMBL/GenBank/DDBJ databases">
        <authorList>
            <consortium name="Pathogen Informatics"/>
            <person name="Doyle S."/>
        </authorList>
    </citation>
    <scope>NUCLEOTIDE SEQUENCE [LARGE SCALE GENOMIC DNA]</scope>
    <source>
        <strain evidence="1 2">NCTC11155</strain>
    </source>
</reference>
<dbReference type="Proteomes" id="UP000254424">
    <property type="component" value="Unassembled WGS sequence"/>
</dbReference>
<dbReference type="AlphaFoldDB" id="A0A380YKA2"/>
<protein>
    <submittedName>
        <fullName evidence="1">Uncharacterized protein</fullName>
    </submittedName>
</protein>
<accession>A0A380YKA2</accession>
<dbReference type="EMBL" id="UFSX01000001">
    <property type="protein sequence ID" value="SUV29154.1"/>
    <property type="molecule type" value="Genomic_DNA"/>
</dbReference>